<dbReference type="AlphaFoldDB" id="A0A2P2SW53"/>
<proteinExistence type="predicted"/>
<protein>
    <submittedName>
        <fullName evidence="2">Uncharacterized protein</fullName>
    </submittedName>
</protein>
<dbReference type="Proteomes" id="UP000091956">
    <property type="component" value="Unassembled WGS sequence"/>
</dbReference>
<dbReference type="GeneID" id="28834345"/>
<reference evidence="3" key="2">
    <citation type="journal article" date="2018" name="Nat. Commun.">
        <title>Extreme sensitivity to ultraviolet light in the fungal pathogen causing white-nose syndrome of bats.</title>
        <authorList>
            <person name="Palmer J.M."/>
            <person name="Drees K.P."/>
            <person name="Foster J.T."/>
            <person name="Lindner D.L."/>
        </authorList>
    </citation>
    <scope>NUCLEOTIDE SEQUENCE [LARGE SCALE GENOMIC DNA]</scope>
    <source>
        <strain evidence="3">UAMH 10579</strain>
    </source>
</reference>
<name>A0A2P2SW53_9PEZI</name>
<feature type="chain" id="PRO_5015139828" evidence="1">
    <location>
        <begin position="21"/>
        <end position="110"/>
    </location>
</feature>
<sequence length="110" mass="11432">MRLSLYSISVGLCLFHSVLGDGGSVKFAPAEGTPGDTVTCTSTVFDDADLAAFLEAESIDDCTRVGNNFVFDEGFIFRCGDDLENEILTACQGPINGVSTCKKGAPAGLG</sequence>
<accession>A0A2P2SW53</accession>
<keyword evidence="1" id="KW-0732">Signal</keyword>
<keyword evidence="3" id="KW-1185">Reference proteome</keyword>
<feature type="signal peptide" evidence="1">
    <location>
        <begin position="1"/>
        <end position="20"/>
    </location>
</feature>
<dbReference type="RefSeq" id="XP_018134809.1">
    <property type="nucleotide sequence ID" value="XM_018270487.2"/>
</dbReference>
<evidence type="ECO:0000256" key="1">
    <source>
        <dbReference type="SAM" id="SignalP"/>
    </source>
</evidence>
<gene>
    <name evidence="2" type="ORF">VE01_00959</name>
</gene>
<evidence type="ECO:0000313" key="2">
    <source>
        <dbReference type="EMBL" id="OBU01077.1"/>
    </source>
</evidence>
<organism evidence="2 3">
    <name type="scientific">Pseudogymnoascus verrucosus</name>
    <dbReference type="NCBI Taxonomy" id="342668"/>
    <lineage>
        <taxon>Eukaryota</taxon>
        <taxon>Fungi</taxon>
        <taxon>Dikarya</taxon>
        <taxon>Ascomycota</taxon>
        <taxon>Pezizomycotina</taxon>
        <taxon>Leotiomycetes</taxon>
        <taxon>Thelebolales</taxon>
        <taxon>Thelebolaceae</taxon>
        <taxon>Pseudogymnoascus</taxon>
    </lineage>
</organism>
<reference evidence="2 3" key="1">
    <citation type="submission" date="2016-03" db="EMBL/GenBank/DDBJ databases">
        <title>Comparative genomics of Pseudogymnoascus destructans, the fungus causing white-nose syndrome of bats.</title>
        <authorList>
            <person name="Palmer J.M."/>
            <person name="Drees K.P."/>
            <person name="Foster J.T."/>
            <person name="Lindner D.L."/>
        </authorList>
    </citation>
    <scope>NUCLEOTIDE SEQUENCE [LARGE SCALE GENOMIC DNA]</scope>
    <source>
        <strain evidence="2 3">UAMH 10579</strain>
    </source>
</reference>
<evidence type="ECO:0000313" key="3">
    <source>
        <dbReference type="Proteomes" id="UP000091956"/>
    </source>
</evidence>
<dbReference type="EMBL" id="KV460207">
    <property type="protein sequence ID" value="OBU01077.1"/>
    <property type="molecule type" value="Genomic_DNA"/>
</dbReference>